<evidence type="ECO:0000313" key="5">
    <source>
        <dbReference type="Proteomes" id="UP000824081"/>
    </source>
</evidence>
<dbReference type="PANTHER" id="PTHR11638:SF18">
    <property type="entry name" value="HEAT SHOCK PROTEIN 104"/>
    <property type="match status" value="1"/>
</dbReference>
<dbReference type="SMART" id="SM01086">
    <property type="entry name" value="ClpB_D2-small"/>
    <property type="match status" value="1"/>
</dbReference>
<dbReference type="InterPro" id="IPR019489">
    <property type="entry name" value="Clp_ATPase_C"/>
</dbReference>
<dbReference type="Pfam" id="PF07724">
    <property type="entry name" value="AAA_2"/>
    <property type="match status" value="1"/>
</dbReference>
<dbReference type="GO" id="GO:0005737">
    <property type="term" value="C:cytoplasm"/>
    <property type="evidence" value="ECO:0007669"/>
    <property type="project" value="TreeGrafter"/>
</dbReference>
<dbReference type="EMBL" id="DVMZ01000025">
    <property type="protein sequence ID" value="HIU58626.1"/>
    <property type="molecule type" value="Genomic_DNA"/>
</dbReference>
<protein>
    <submittedName>
        <fullName evidence="4">AAA family ATPase</fullName>
    </submittedName>
</protein>
<reference evidence="4" key="2">
    <citation type="journal article" date="2021" name="PeerJ">
        <title>Extensive microbial diversity within the chicken gut microbiome revealed by metagenomics and culture.</title>
        <authorList>
            <person name="Gilroy R."/>
            <person name="Ravi A."/>
            <person name="Getino M."/>
            <person name="Pursley I."/>
            <person name="Horton D.L."/>
            <person name="Alikhan N.F."/>
            <person name="Baker D."/>
            <person name="Gharbi K."/>
            <person name="Hall N."/>
            <person name="Watson M."/>
            <person name="Adriaenssens E.M."/>
            <person name="Foster-Nyarko E."/>
            <person name="Jarju S."/>
            <person name="Secka A."/>
            <person name="Antonio M."/>
            <person name="Oren A."/>
            <person name="Chaudhuri R.R."/>
            <person name="La Ragione R."/>
            <person name="Hildebrand F."/>
            <person name="Pallen M.J."/>
        </authorList>
    </citation>
    <scope>NUCLEOTIDE SEQUENCE</scope>
    <source>
        <strain evidence="4">11687</strain>
    </source>
</reference>
<dbReference type="Gene3D" id="3.40.50.300">
    <property type="entry name" value="P-loop containing nucleotide triphosphate hydrolases"/>
    <property type="match status" value="1"/>
</dbReference>
<dbReference type="Gene3D" id="1.10.8.60">
    <property type="match status" value="1"/>
</dbReference>
<feature type="domain" description="Clp ATPase C-terminal" evidence="3">
    <location>
        <begin position="83"/>
        <end position="173"/>
    </location>
</feature>
<dbReference type="GO" id="GO:0005524">
    <property type="term" value="F:ATP binding"/>
    <property type="evidence" value="ECO:0007669"/>
    <property type="project" value="UniProtKB-KW"/>
</dbReference>
<evidence type="ECO:0000313" key="4">
    <source>
        <dbReference type="EMBL" id="HIU58626.1"/>
    </source>
</evidence>
<dbReference type="AlphaFoldDB" id="A0A9D1SFU6"/>
<dbReference type="GO" id="GO:0034605">
    <property type="term" value="P:cellular response to heat"/>
    <property type="evidence" value="ECO:0007669"/>
    <property type="project" value="TreeGrafter"/>
</dbReference>
<dbReference type="GO" id="GO:0016887">
    <property type="term" value="F:ATP hydrolysis activity"/>
    <property type="evidence" value="ECO:0007669"/>
    <property type="project" value="InterPro"/>
</dbReference>
<evidence type="ECO:0000259" key="3">
    <source>
        <dbReference type="SMART" id="SM01086"/>
    </source>
</evidence>
<comment type="caution">
    <text evidence="4">The sequence shown here is derived from an EMBL/GenBank/DDBJ whole genome shotgun (WGS) entry which is preliminary data.</text>
</comment>
<name>A0A9D1SFU6_9FIRM</name>
<sequence>TDSKGRTVSFKNAVVILTSNVGAAEAEHAVSYGFGGELAADRRAATGEKEYEEMKARITEALKERFRPEFLNRLDDIIVFHRLSESDAAKIGGKLVNALGKRLSEQRGITLSVTDAALSQLVKEGYDSRYGARPLKRTVQRRIEDRLSEEILLGNVENGRHVTVDFADGEYTFTAR</sequence>
<dbReference type="InterPro" id="IPR027417">
    <property type="entry name" value="P-loop_NTPase"/>
</dbReference>
<gene>
    <name evidence="4" type="ORF">IAC57_00850</name>
</gene>
<keyword evidence="1" id="KW-0547">Nucleotide-binding</keyword>
<evidence type="ECO:0000256" key="1">
    <source>
        <dbReference type="ARBA" id="ARBA00022741"/>
    </source>
</evidence>
<reference evidence="4" key="1">
    <citation type="submission" date="2020-10" db="EMBL/GenBank/DDBJ databases">
        <authorList>
            <person name="Gilroy R."/>
        </authorList>
    </citation>
    <scope>NUCLEOTIDE SEQUENCE</scope>
    <source>
        <strain evidence="4">11687</strain>
    </source>
</reference>
<organism evidence="4 5">
    <name type="scientific">Candidatus Scatosoma pullistercoris</name>
    <dbReference type="NCBI Taxonomy" id="2840934"/>
    <lineage>
        <taxon>Bacteria</taxon>
        <taxon>Bacillati</taxon>
        <taxon>Bacillota</taxon>
        <taxon>Clostridia</taxon>
        <taxon>Candidatus Scatosoma</taxon>
    </lineage>
</organism>
<dbReference type="InterPro" id="IPR050130">
    <property type="entry name" value="ClpA_ClpB"/>
</dbReference>
<keyword evidence="2" id="KW-0067">ATP-binding</keyword>
<feature type="non-terminal residue" evidence="4">
    <location>
        <position position="1"/>
    </location>
</feature>
<dbReference type="PANTHER" id="PTHR11638">
    <property type="entry name" value="ATP-DEPENDENT CLP PROTEASE"/>
    <property type="match status" value="1"/>
</dbReference>
<dbReference type="SUPFAM" id="SSF52540">
    <property type="entry name" value="P-loop containing nucleoside triphosphate hydrolases"/>
    <property type="match status" value="1"/>
</dbReference>
<dbReference type="Pfam" id="PF10431">
    <property type="entry name" value="ClpB_D2-small"/>
    <property type="match status" value="1"/>
</dbReference>
<dbReference type="Proteomes" id="UP000824081">
    <property type="component" value="Unassembled WGS sequence"/>
</dbReference>
<dbReference type="InterPro" id="IPR003959">
    <property type="entry name" value="ATPase_AAA_core"/>
</dbReference>
<accession>A0A9D1SFU6</accession>
<proteinExistence type="predicted"/>
<evidence type="ECO:0000256" key="2">
    <source>
        <dbReference type="ARBA" id="ARBA00022840"/>
    </source>
</evidence>